<organism evidence="2 3">
    <name type="scientific">Adineta steineri</name>
    <dbReference type="NCBI Taxonomy" id="433720"/>
    <lineage>
        <taxon>Eukaryota</taxon>
        <taxon>Metazoa</taxon>
        <taxon>Spiralia</taxon>
        <taxon>Gnathifera</taxon>
        <taxon>Rotifera</taxon>
        <taxon>Eurotatoria</taxon>
        <taxon>Bdelloidea</taxon>
        <taxon>Adinetida</taxon>
        <taxon>Adinetidae</taxon>
        <taxon>Adineta</taxon>
    </lineage>
</organism>
<reference evidence="2" key="1">
    <citation type="submission" date="2021-02" db="EMBL/GenBank/DDBJ databases">
        <authorList>
            <person name="Nowell W R."/>
        </authorList>
    </citation>
    <scope>NUCLEOTIDE SEQUENCE</scope>
</reference>
<proteinExistence type="predicted"/>
<dbReference type="AlphaFoldDB" id="A0A820R152"/>
<protein>
    <submittedName>
        <fullName evidence="2">Uncharacterized protein</fullName>
    </submittedName>
</protein>
<feature type="compositionally biased region" description="Polar residues" evidence="1">
    <location>
        <begin position="106"/>
        <end position="122"/>
    </location>
</feature>
<evidence type="ECO:0000256" key="1">
    <source>
        <dbReference type="SAM" id="MobiDB-lite"/>
    </source>
</evidence>
<gene>
    <name evidence="2" type="ORF">OKA104_LOCUS53213</name>
</gene>
<feature type="region of interest" description="Disordered" evidence="1">
    <location>
        <begin position="1"/>
        <end position="122"/>
    </location>
</feature>
<feature type="compositionally biased region" description="Polar residues" evidence="1">
    <location>
        <begin position="60"/>
        <end position="83"/>
    </location>
</feature>
<accession>A0A820R152</accession>
<feature type="compositionally biased region" description="Polar residues" evidence="1">
    <location>
        <begin position="1"/>
        <end position="40"/>
    </location>
</feature>
<feature type="non-terminal residue" evidence="2">
    <location>
        <position position="1"/>
    </location>
</feature>
<comment type="caution">
    <text evidence="2">The sequence shown here is derived from an EMBL/GenBank/DDBJ whole genome shotgun (WGS) entry which is preliminary data.</text>
</comment>
<sequence>SQNTDITTLSDTSNSTASINVVRPSSANQKTDVTTENDSTAVRPRSRPPSATQKHEENTLNDSNVEQQNTSVLFNTNDSNITQPIIGRPSSALNKMTTEENKPVEITSSTSRTGSAAKTSQT</sequence>
<evidence type="ECO:0000313" key="2">
    <source>
        <dbReference type="EMBL" id="CAF4433470.1"/>
    </source>
</evidence>
<dbReference type="Proteomes" id="UP000663881">
    <property type="component" value="Unassembled WGS sequence"/>
</dbReference>
<dbReference type="EMBL" id="CAJOAY010032628">
    <property type="protein sequence ID" value="CAF4433470.1"/>
    <property type="molecule type" value="Genomic_DNA"/>
</dbReference>
<name>A0A820R152_9BILA</name>
<evidence type="ECO:0000313" key="3">
    <source>
        <dbReference type="Proteomes" id="UP000663881"/>
    </source>
</evidence>